<evidence type="ECO:0000256" key="1">
    <source>
        <dbReference type="SAM" id="Phobius"/>
    </source>
</evidence>
<sequence>MNIEFFSVIWVMQPSNLFVMVLLSVNSCLAHSKALITVLLVSLYIYIFFHCQLKCLHYSTEKTKKNSNCL</sequence>
<protein>
    <submittedName>
        <fullName evidence="2">Uncharacterized protein</fullName>
    </submittedName>
</protein>
<organism evidence="2">
    <name type="scientific">Rhizophora mucronata</name>
    <name type="common">Asiatic mangrove</name>
    <dbReference type="NCBI Taxonomy" id="61149"/>
    <lineage>
        <taxon>Eukaryota</taxon>
        <taxon>Viridiplantae</taxon>
        <taxon>Streptophyta</taxon>
        <taxon>Embryophyta</taxon>
        <taxon>Tracheophyta</taxon>
        <taxon>Spermatophyta</taxon>
        <taxon>Magnoliopsida</taxon>
        <taxon>eudicotyledons</taxon>
        <taxon>Gunneridae</taxon>
        <taxon>Pentapetalae</taxon>
        <taxon>rosids</taxon>
        <taxon>fabids</taxon>
        <taxon>Malpighiales</taxon>
        <taxon>Rhizophoraceae</taxon>
        <taxon>Rhizophora</taxon>
    </lineage>
</organism>
<keyword evidence="1" id="KW-0812">Transmembrane</keyword>
<accession>A0A2P2Q8Y4</accession>
<keyword evidence="1" id="KW-0472">Membrane</keyword>
<keyword evidence="1" id="KW-1133">Transmembrane helix</keyword>
<feature type="transmembrane region" description="Helical" evidence="1">
    <location>
        <begin position="6"/>
        <end position="25"/>
    </location>
</feature>
<reference evidence="2" key="1">
    <citation type="submission" date="2018-02" db="EMBL/GenBank/DDBJ databases">
        <title>Rhizophora mucronata_Transcriptome.</title>
        <authorList>
            <person name="Meera S.P."/>
            <person name="Sreeshan A."/>
            <person name="Augustine A."/>
        </authorList>
    </citation>
    <scope>NUCLEOTIDE SEQUENCE</scope>
    <source>
        <tissue evidence="2">Leaf</tissue>
    </source>
</reference>
<proteinExistence type="predicted"/>
<name>A0A2P2Q8Y4_RHIMU</name>
<feature type="transmembrane region" description="Helical" evidence="1">
    <location>
        <begin position="32"/>
        <end position="49"/>
    </location>
</feature>
<dbReference type="AlphaFoldDB" id="A0A2P2Q8Y4"/>
<dbReference type="EMBL" id="GGEC01082939">
    <property type="protein sequence ID" value="MBX63423.1"/>
    <property type="molecule type" value="Transcribed_RNA"/>
</dbReference>
<evidence type="ECO:0000313" key="2">
    <source>
        <dbReference type="EMBL" id="MBX63423.1"/>
    </source>
</evidence>